<evidence type="ECO:0000256" key="15">
    <source>
        <dbReference type="PROSITE-ProRule" id="PRU00409"/>
    </source>
</evidence>
<evidence type="ECO:0000259" key="17">
    <source>
        <dbReference type="PROSITE" id="PS50975"/>
    </source>
</evidence>
<dbReference type="RefSeq" id="WP_283409512.1">
    <property type="nucleotide sequence ID" value="NZ_FXUF01000008.1"/>
</dbReference>
<evidence type="ECO:0000256" key="3">
    <source>
        <dbReference type="ARBA" id="ARBA00005174"/>
    </source>
</evidence>
<evidence type="ECO:0000256" key="8">
    <source>
        <dbReference type="ARBA" id="ARBA00022755"/>
    </source>
</evidence>
<dbReference type="PROSITE" id="PS50975">
    <property type="entry name" value="ATP_GRASP"/>
    <property type="match status" value="1"/>
</dbReference>
<keyword evidence="10" id="KW-0464">Manganese</keyword>
<dbReference type="GO" id="GO:0009113">
    <property type="term" value="P:purine nucleobase biosynthetic process"/>
    <property type="evidence" value="ECO:0007669"/>
    <property type="project" value="InterPro"/>
</dbReference>
<dbReference type="Pfam" id="PF02844">
    <property type="entry name" value="GARS_N"/>
    <property type="match status" value="1"/>
</dbReference>
<dbReference type="InterPro" id="IPR011761">
    <property type="entry name" value="ATP-grasp"/>
</dbReference>
<evidence type="ECO:0000256" key="9">
    <source>
        <dbReference type="ARBA" id="ARBA00022840"/>
    </source>
</evidence>
<comment type="caution">
    <text evidence="18">The sequence shown here is derived from an EMBL/GenBank/DDBJ whole genome shotgun (WGS) entry which is preliminary data.</text>
</comment>
<evidence type="ECO:0000256" key="1">
    <source>
        <dbReference type="ARBA" id="ARBA00001936"/>
    </source>
</evidence>
<keyword evidence="9 15" id="KW-0067">ATP-binding</keyword>
<evidence type="ECO:0000256" key="4">
    <source>
        <dbReference type="ARBA" id="ARBA00013255"/>
    </source>
</evidence>
<dbReference type="NCBIfam" id="TIGR00877">
    <property type="entry name" value="purD"/>
    <property type="match status" value="1"/>
</dbReference>
<keyword evidence="19" id="KW-1185">Reference proteome</keyword>
<evidence type="ECO:0000313" key="18">
    <source>
        <dbReference type="EMBL" id="SMP59939.1"/>
    </source>
</evidence>
<comment type="pathway">
    <text evidence="3 14">Purine metabolism; IMP biosynthesis via de novo pathway; N(1)-(5-phospho-D-ribosyl)glycinamide from 5-phospho-alpha-D-ribose 1-diphosphate: step 2/2.</text>
</comment>
<dbReference type="GO" id="GO:0005524">
    <property type="term" value="F:ATP binding"/>
    <property type="evidence" value="ECO:0007669"/>
    <property type="project" value="UniProtKB-UniRule"/>
</dbReference>
<feature type="domain" description="ATP-grasp" evidence="17">
    <location>
        <begin position="107"/>
        <end position="313"/>
    </location>
</feature>
<dbReference type="PANTHER" id="PTHR43472:SF1">
    <property type="entry name" value="PHOSPHORIBOSYLAMINE--GLYCINE LIGASE, CHLOROPLASTIC"/>
    <property type="match status" value="1"/>
</dbReference>
<comment type="catalytic activity">
    <reaction evidence="14">
        <text>5-phospho-beta-D-ribosylamine + glycine + ATP = N(1)-(5-phospho-beta-D-ribosyl)glycinamide + ADP + phosphate + H(+)</text>
        <dbReference type="Rhea" id="RHEA:17453"/>
        <dbReference type="ChEBI" id="CHEBI:15378"/>
        <dbReference type="ChEBI" id="CHEBI:30616"/>
        <dbReference type="ChEBI" id="CHEBI:43474"/>
        <dbReference type="ChEBI" id="CHEBI:57305"/>
        <dbReference type="ChEBI" id="CHEBI:58681"/>
        <dbReference type="ChEBI" id="CHEBI:143788"/>
        <dbReference type="ChEBI" id="CHEBI:456216"/>
        <dbReference type="EC" id="6.3.4.13"/>
    </reaction>
</comment>
<evidence type="ECO:0000256" key="14">
    <source>
        <dbReference type="HAMAP-Rule" id="MF_00138"/>
    </source>
</evidence>
<evidence type="ECO:0000256" key="11">
    <source>
        <dbReference type="ARBA" id="ARBA00038345"/>
    </source>
</evidence>
<organism evidence="18 19">
    <name type="scientific">Anoxynatronum buryatiense</name>
    <dbReference type="NCBI Taxonomy" id="489973"/>
    <lineage>
        <taxon>Bacteria</taxon>
        <taxon>Bacillati</taxon>
        <taxon>Bacillota</taxon>
        <taxon>Clostridia</taxon>
        <taxon>Eubacteriales</taxon>
        <taxon>Clostridiaceae</taxon>
        <taxon>Anoxynatronum</taxon>
    </lineage>
</organism>
<dbReference type="SUPFAM" id="SSF52440">
    <property type="entry name" value="PreATP-grasp domain"/>
    <property type="match status" value="1"/>
</dbReference>
<dbReference type="AlphaFoldDB" id="A0AA45WWH2"/>
<dbReference type="EC" id="6.3.4.13" evidence="4 14"/>
<accession>A0AA45WWH2</accession>
<dbReference type="InterPro" id="IPR000115">
    <property type="entry name" value="PRibGlycinamide_synth"/>
</dbReference>
<protein>
    <recommendedName>
        <fullName evidence="4 14">Phosphoribosylamine--glycine ligase</fullName>
        <ecNumber evidence="4 14">6.3.4.13</ecNumber>
    </recommendedName>
    <alternativeName>
        <fullName evidence="14">GARS</fullName>
    </alternativeName>
    <alternativeName>
        <fullName evidence="13 14">Phosphoribosylglycinamide synthetase</fullName>
    </alternativeName>
    <alternativeName>
        <fullName evidence="12 14">glycinamide ribonucleotide synthetase</fullName>
    </alternativeName>
</protein>
<keyword evidence="6" id="KW-0479">Metal-binding</keyword>
<dbReference type="GO" id="GO:0046872">
    <property type="term" value="F:metal ion binding"/>
    <property type="evidence" value="ECO:0007669"/>
    <property type="project" value="UniProtKB-KW"/>
</dbReference>
<dbReference type="Pfam" id="PF01071">
    <property type="entry name" value="GARS_A"/>
    <property type="match status" value="1"/>
</dbReference>
<dbReference type="SUPFAM" id="SSF51246">
    <property type="entry name" value="Rudiment single hybrid motif"/>
    <property type="match status" value="1"/>
</dbReference>
<dbReference type="Pfam" id="PF02843">
    <property type="entry name" value="GARS_C"/>
    <property type="match status" value="1"/>
</dbReference>
<evidence type="ECO:0000256" key="7">
    <source>
        <dbReference type="ARBA" id="ARBA00022741"/>
    </source>
</evidence>
<dbReference type="InterPro" id="IPR020559">
    <property type="entry name" value="PRibGlycinamide_synth_CS"/>
</dbReference>
<keyword evidence="8 14" id="KW-0658">Purine biosynthesis</keyword>
<dbReference type="HAMAP" id="MF_00138">
    <property type="entry name" value="GARS"/>
    <property type="match status" value="1"/>
</dbReference>
<proteinExistence type="inferred from homology"/>
<dbReference type="FunFam" id="3.90.600.10:FF:000001">
    <property type="entry name" value="Trifunctional purine biosynthetic protein adenosine-3"/>
    <property type="match status" value="1"/>
</dbReference>
<dbReference type="InterPro" id="IPR020561">
    <property type="entry name" value="PRibGlycinamid_synth_ATP-grasp"/>
</dbReference>
<dbReference type="Gene3D" id="3.40.50.20">
    <property type="match status" value="1"/>
</dbReference>
<evidence type="ECO:0000256" key="5">
    <source>
        <dbReference type="ARBA" id="ARBA00022598"/>
    </source>
</evidence>
<keyword evidence="7 15" id="KW-0547">Nucleotide-binding</keyword>
<dbReference type="EMBL" id="FXUF01000008">
    <property type="protein sequence ID" value="SMP59939.1"/>
    <property type="molecule type" value="Genomic_DNA"/>
</dbReference>
<dbReference type="InterPro" id="IPR020562">
    <property type="entry name" value="PRibGlycinamide_synth_N"/>
</dbReference>
<evidence type="ECO:0000256" key="2">
    <source>
        <dbReference type="ARBA" id="ARBA00001946"/>
    </source>
</evidence>
<dbReference type="InterPro" id="IPR020560">
    <property type="entry name" value="PRibGlycinamide_synth_C-dom"/>
</dbReference>
<evidence type="ECO:0000313" key="19">
    <source>
        <dbReference type="Proteomes" id="UP001158066"/>
    </source>
</evidence>
<dbReference type="InterPro" id="IPR013815">
    <property type="entry name" value="ATP_grasp_subdomain_1"/>
</dbReference>
<sequence length="417" mass="45451">MKILVIGSGGREHTLVWKLKQCATVSRLYCAPGNPGIAALGECVPIQVDQIKALRDFALEKQVDLTVVGPEVPLTLGIVDEFRQVGLQIIGPDAKAAQLEGSKSYAKDFMVKYGIPTGRYEKAHTMEEALYLLQDFSLPVVIKADGLAAGKGVLICQTPDEARQAVVDILVNQVFGEAGSHLVIEEFLEGIETSVLCFVDGETILPMASSQDHKRIGDGDTGPNTGGMGTYSPNRVYTNAMARQVKEKILIPTLRGIQQEKMDFRGILFVGLMITHEGPKVLEYNVRFGDPETQVVMPRLKTDLCKVFSQMLNRNLSRLQLEWKPEVAVCAVLASGGYPGDYATGIPISGLEEVAEDILVFHAGTGMKEEQLVTAGGRVLNVTALAPTVDEAREKVYNAVERITFEGKTYRRDIGLT</sequence>
<evidence type="ECO:0000256" key="10">
    <source>
        <dbReference type="ARBA" id="ARBA00023211"/>
    </source>
</evidence>
<dbReference type="InterPro" id="IPR011054">
    <property type="entry name" value="Rudment_hybrid_motif"/>
</dbReference>
<dbReference type="Gene3D" id="3.90.600.10">
    <property type="entry name" value="Phosphoribosylglycinamide synthetase, C-terminal domain"/>
    <property type="match status" value="1"/>
</dbReference>
<dbReference type="SMART" id="SM01210">
    <property type="entry name" value="GARS_C"/>
    <property type="match status" value="1"/>
</dbReference>
<comment type="similarity">
    <text evidence="11 14">Belongs to the GARS family.</text>
</comment>
<dbReference type="Gene3D" id="3.30.470.20">
    <property type="entry name" value="ATP-grasp fold, B domain"/>
    <property type="match status" value="1"/>
</dbReference>
<evidence type="ECO:0000256" key="16">
    <source>
        <dbReference type="SAM" id="MobiDB-lite"/>
    </source>
</evidence>
<dbReference type="InterPro" id="IPR016185">
    <property type="entry name" value="PreATP-grasp_dom_sf"/>
</dbReference>
<dbReference type="Proteomes" id="UP001158066">
    <property type="component" value="Unassembled WGS sequence"/>
</dbReference>
<dbReference type="GO" id="GO:0006189">
    <property type="term" value="P:'de novo' IMP biosynthetic process"/>
    <property type="evidence" value="ECO:0007669"/>
    <property type="project" value="UniProtKB-UniRule"/>
</dbReference>
<dbReference type="SUPFAM" id="SSF56059">
    <property type="entry name" value="Glutathione synthetase ATP-binding domain-like"/>
    <property type="match status" value="1"/>
</dbReference>
<keyword evidence="5 14" id="KW-0436">Ligase</keyword>
<comment type="cofactor">
    <cofactor evidence="1">
        <name>Mn(2+)</name>
        <dbReference type="ChEBI" id="CHEBI:29035"/>
    </cofactor>
</comment>
<evidence type="ECO:0000256" key="6">
    <source>
        <dbReference type="ARBA" id="ARBA00022723"/>
    </source>
</evidence>
<feature type="region of interest" description="Disordered" evidence="16">
    <location>
        <begin position="212"/>
        <end position="231"/>
    </location>
</feature>
<dbReference type="PANTHER" id="PTHR43472">
    <property type="entry name" value="PHOSPHORIBOSYLAMINE--GLYCINE LIGASE"/>
    <property type="match status" value="1"/>
</dbReference>
<reference evidence="18" key="1">
    <citation type="submission" date="2017-05" db="EMBL/GenBank/DDBJ databases">
        <authorList>
            <person name="Varghese N."/>
            <person name="Submissions S."/>
        </authorList>
    </citation>
    <scope>NUCLEOTIDE SEQUENCE</scope>
    <source>
        <strain evidence="18">Su22</strain>
    </source>
</reference>
<comment type="cofactor">
    <cofactor evidence="2">
        <name>Mg(2+)</name>
        <dbReference type="ChEBI" id="CHEBI:18420"/>
    </cofactor>
</comment>
<evidence type="ECO:0000256" key="13">
    <source>
        <dbReference type="ARBA" id="ARBA00042864"/>
    </source>
</evidence>
<dbReference type="Gene3D" id="3.30.1490.20">
    <property type="entry name" value="ATP-grasp fold, A domain"/>
    <property type="match status" value="1"/>
</dbReference>
<dbReference type="PROSITE" id="PS00184">
    <property type="entry name" value="GARS"/>
    <property type="match status" value="1"/>
</dbReference>
<gene>
    <name evidence="14" type="primary">purD</name>
    <name evidence="18" type="ORF">SAMN06296020_10820</name>
</gene>
<dbReference type="FunFam" id="3.30.470.20:FF:000018">
    <property type="entry name" value="Trifunctional purine biosynthetic protein adenosine-3"/>
    <property type="match status" value="1"/>
</dbReference>
<dbReference type="GO" id="GO:0004637">
    <property type="term" value="F:phosphoribosylamine-glycine ligase activity"/>
    <property type="evidence" value="ECO:0007669"/>
    <property type="project" value="UniProtKB-UniRule"/>
</dbReference>
<evidence type="ECO:0000256" key="12">
    <source>
        <dbReference type="ARBA" id="ARBA00042242"/>
    </source>
</evidence>
<dbReference type="SMART" id="SM01209">
    <property type="entry name" value="GARS_A"/>
    <property type="match status" value="1"/>
</dbReference>
<dbReference type="InterPro" id="IPR037123">
    <property type="entry name" value="PRibGlycinamide_synth_C_sf"/>
</dbReference>
<name>A0AA45WWH2_9CLOT</name>